<keyword evidence="5 7" id="KW-0862">Zinc</keyword>
<keyword evidence="8" id="KW-0812">Transmembrane</keyword>
<evidence type="ECO:0000313" key="10">
    <source>
        <dbReference type="EMBL" id="KXT15340.1"/>
    </source>
</evidence>
<reference evidence="10 11" key="1">
    <citation type="submission" date="2015-07" db="EMBL/GenBank/DDBJ databases">
        <title>Comparative genomics of the Sigatoka disease complex on banana suggests a link between parallel evolutionary changes in Pseudocercospora fijiensis and Pseudocercospora eumusae and increased virulence on the banana host.</title>
        <authorList>
            <person name="Chang T.-C."/>
            <person name="Salvucci A."/>
            <person name="Crous P.W."/>
            <person name="Stergiopoulos I."/>
        </authorList>
    </citation>
    <scope>NUCLEOTIDE SEQUENCE [LARGE SCALE GENOMIC DNA]</scope>
    <source>
        <strain evidence="10 11">CBS 116634</strain>
    </source>
</reference>
<evidence type="ECO:0000256" key="5">
    <source>
        <dbReference type="ARBA" id="ARBA00022833"/>
    </source>
</evidence>
<dbReference type="GO" id="GO:0005758">
    <property type="term" value="C:mitochondrial intermembrane space"/>
    <property type="evidence" value="ECO:0007669"/>
    <property type="project" value="TreeGrafter"/>
</dbReference>
<comment type="caution">
    <text evidence="10">The sequence shown here is derived from an EMBL/GenBank/DDBJ whole genome shotgun (WGS) entry which is preliminary data.</text>
</comment>
<dbReference type="InterPro" id="IPR045090">
    <property type="entry name" value="Pept_M3A_M3B"/>
</dbReference>
<feature type="transmembrane region" description="Helical" evidence="8">
    <location>
        <begin position="26"/>
        <end position="47"/>
    </location>
</feature>
<keyword evidence="2 7" id="KW-0645">Protease</keyword>
<dbReference type="GO" id="GO:0046872">
    <property type="term" value="F:metal ion binding"/>
    <property type="evidence" value="ECO:0007669"/>
    <property type="project" value="UniProtKB-UniRule"/>
</dbReference>
<dbReference type="Gene3D" id="1.20.1050.40">
    <property type="entry name" value="Endopeptidase. Chain P, domain 1"/>
    <property type="match status" value="1"/>
</dbReference>
<dbReference type="Gene3D" id="1.10.1370.10">
    <property type="entry name" value="Neurolysin, domain 3"/>
    <property type="match status" value="1"/>
</dbReference>
<dbReference type="GO" id="GO:0006518">
    <property type="term" value="P:peptide metabolic process"/>
    <property type="evidence" value="ECO:0007669"/>
    <property type="project" value="TreeGrafter"/>
</dbReference>
<evidence type="ECO:0000256" key="1">
    <source>
        <dbReference type="ARBA" id="ARBA00006040"/>
    </source>
</evidence>
<keyword evidence="6 7" id="KW-0482">Metalloprotease</keyword>
<dbReference type="SUPFAM" id="SSF55486">
    <property type="entry name" value="Metalloproteases ('zincins'), catalytic domain"/>
    <property type="match status" value="1"/>
</dbReference>
<evidence type="ECO:0000259" key="9">
    <source>
        <dbReference type="Pfam" id="PF01432"/>
    </source>
</evidence>
<sequence length="813" mass="92047">MTEQSALQLALTAAIRKSKNINGFRFGRKCVLLAALLIALCTIYVLAPGIDSGNPSHHHQRRDVGHNQQANALLSTRDPKPPQAPIVWGKDTVESLQKALDKVLADEKATVETIIKNSKTPQDATFDNTIKVYVERSQDAGLLLPGIHVYDSVSPDKGLRNISSQAGTPLEESSDSTFQNRDLFARVDFVYQQQKEKPDPKLSAEDCLYLEKFWHNFADNGLGLPDEKLKLFKEISKNISDLQSEFGDTVNAINTTLYFSKDELEGVPQGTLDGLKNGTGENESKLALSFAGPDFGPVASHVRNETVRRLLTYTDAQTAPSNVEVIEKLIKLRDQQARLLNYSSSAEFSVRDEMAKTPDAVAKLLESVKKPMLEKLPKELQHVKDRKKNETGKAENLYIWDNGYYLTQIYEKEYNLDADFLKEWFPADYAFDQLLKMYEEIYALKFTAITGKDLDDLSPTKNGSDLLWAPDVTLYSVWDDADETKGDFIGYFYVDLYYREGKAPGAFMMPIIAGWEKADGSRNYPSVGLVCNFKKSDSKTAKPQLIKRGEIQTILHEAGHCMHGLTSKVKYARFHGTHTPYDWVEMPSQLMENWSYIPAVLKRFSKHWSYLSPEALEQWQKEQKDAGKDTKQPEEKLPDDVIKRLLESKNAFAAQGELGQTWLSAYDYVLHNPKSAEDLQKIDPTEEWNKGWKDYNRLDGPEVLDPAIPGNKEVGAGKGWKWGHGQTTFTHIMSDGYDAKYYSYTWSRINAKDVFYTAFKKDPFSREVGTKWRKTILEPGGTKDYDKILEEFLGRKPNNKAFLKDLGVDVSTT</sequence>
<evidence type="ECO:0000313" key="11">
    <source>
        <dbReference type="Proteomes" id="UP000073492"/>
    </source>
</evidence>
<dbReference type="InterPro" id="IPR024080">
    <property type="entry name" value="Neurolysin/TOP_N"/>
</dbReference>
<dbReference type="InterPro" id="IPR024077">
    <property type="entry name" value="Neurolysin/TOP_dom2"/>
</dbReference>
<dbReference type="Gene3D" id="3.40.390.10">
    <property type="entry name" value="Collagenase (Catalytic Domain)"/>
    <property type="match status" value="1"/>
</dbReference>
<dbReference type="CDD" id="cd06455">
    <property type="entry name" value="M3A_TOP"/>
    <property type="match status" value="1"/>
</dbReference>
<evidence type="ECO:0000256" key="7">
    <source>
        <dbReference type="RuleBase" id="RU003435"/>
    </source>
</evidence>
<keyword evidence="4 7" id="KW-0378">Hydrolase</keyword>
<feature type="domain" description="Peptidase M3A/M3B catalytic" evidence="9">
    <location>
        <begin position="302"/>
        <end position="807"/>
    </location>
</feature>
<dbReference type="InterPro" id="IPR001567">
    <property type="entry name" value="Pept_M3A_M3B_dom"/>
</dbReference>
<comment type="cofactor">
    <cofactor evidence="7">
        <name>Zn(2+)</name>
        <dbReference type="ChEBI" id="CHEBI:29105"/>
    </cofactor>
    <text evidence="7">Binds 1 zinc ion.</text>
</comment>
<comment type="similarity">
    <text evidence="1 7">Belongs to the peptidase M3 family.</text>
</comment>
<dbReference type="GO" id="GO:0006508">
    <property type="term" value="P:proteolysis"/>
    <property type="evidence" value="ECO:0007669"/>
    <property type="project" value="UniProtKB-KW"/>
</dbReference>
<dbReference type="Proteomes" id="UP000073492">
    <property type="component" value="Unassembled WGS sequence"/>
</dbReference>
<dbReference type="AlphaFoldDB" id="A0A139IKX7"/>
<dbReference type="InterPro" id="IPR024079">
    <property type="entry name" value="MetalloPept_cat_dom_sf"/>
</dbReference>
<dbReference type="Pfam" id="PF01432">
    <property type="entry name" value="Peptidase_M3"/>
    <property type="match status" value="1"/>
</dbReference>
<dbReference type="EMBL" id="LFZO01000060">
    <property type="protein sequence ID" value="KXT15340.1"/>
    <property type="molecule type" value="Genomic_DNA"/>
</dbReference>
<keyword evidence="8" id="KW-1133">Transmembrane helix</keyword>
<organism evidence="10 11">
    <name type="scientific">Pseudocercospora musae</name>
    <dbReference type="NCBI Taxonomy" id="113226"/>
    <lineage>
        <taxon>Eukaryota</taxon>
        <taxon>Fungi</taxon>
        <taxon>Dikarya</taxon>
        <taxon>Ascomycota</taxon>
        <taxon>Pezizomycotina</taxon>
        <taxon>Dothideomycetes</taxon>
        <taxon>Dothideomycetidae</taxon>
        <taxon>Mycosphaerellales</taxon>
        <taxon>Mycosphaerellaceae</taxon>
        <taxon>Pseudocercospora</taxon>
    </lineage>
</organism>
<keyword evidence="8" id="KW-0472">Membrane</keyword>
<evidence type="ECO:0000256" key="2">
    <source>
        <dbReference type="ARBA" id="ARBA00022670"/>
    </source>
</evidence>
<proteinExistence type="inferred from homology"/>
<evidence type="ECO:0000256" key="3">
    <source>
        <dbReference type="ARBA" id="ARBA00022723"/>
    </source>
</evidence>
<keyword evidence="3 7" id="KW-0479">Metal-binding</keyword>
<evidence type="ECO:0000256" key="4">
    <source>
        <dbReference type="ARBA" id="ARBA00022801"/>
    </source>
</evidence>
<protein>
    <recommendedName>
        <fullName evidence="9">Peptidase M3A/M3B catalytic domain-containing protein</fullName>
    </recommendedName>
</protein>
<evidence type="ECO:0000256" key="6">
    <source>
        <dbReference type="ARBA" id="ARBA00023049"/>
    </source>
</evidence>
<dbReference type="PANTHER" id="PTHR11804">
    <property type="entry name" value="PROTEASE M3 THIMET OLIGOPEPTIDASE-RELATED"/>
    <property type="match status" value="1"/>
</dbReference>
<dbReference type="PANTHER" id="PTHR11804:SF84">
    <property type="entry name" value="SACCHAROLYSIN"/>
    <property type="match status" value="1"/>
</dbReference>
<dbReference type="GO" id="GO:0004222">
    <property type="term" value="F:metalloendopeptidase activity"/>
    <property type="evidence" value="ECO:0007669"/>
    <property type="project" value="InterPro"/>
</dbReference>
<evidence type="ECO:0000256" key="8">
    <source>
        <dbReference type="SAM" id="Phobius"/>
    </source>
</evidence>
<dbReference type="STRING" id="113226.A0A139IKX7"/>
<name>A0A139IKX7_9PEZI</name>
<gene>
    <name evidence="10" type="ORF">AC579_10429</name>
</gene>
<dbReference type="OrthoDB" id="534666at2759"/>
<accession>A0A139IKX7</accession>
<keyword evidence="11" id="KW-1185">Reference proteome</keyword>